<evidence type="ECO:0000313" key="2">
    <source>
        <dbReference type="EMBL" id="KWS02466.1"/>
    </source>
</evidence>
<keyword evidence="3" id="KW-1185">Reference proteome</keyword>
<accession>A0A125U081</accession>
<evidence type="ECO:0000256" key="1">
    <source>
        <dbReference type="SAM" id="SignalP"/>
    </source>
</evidence>
<dbReference type="Proteomes" id="UP000023435">
    <property type="component" value="Unassembled WGS sequence"/>
</dbReference>
<evidence type="ECO:0000313" key="3">
    <source>
        <dbReference type="Proteomes" id="UP000023435"/>
    </source>
</evidence>
<feature type="signal peptide" evidence="1">
    <location>
        <begin position="1"/>
        <end position="23"/>
    </location>
</feature>
<dbReference type="AlphaFoldDB" id="A0A125U081"/>
<gene>
    <name evidence="2" type="ORF">AZ78_0010</name>
</gene>
<proteinExistence type="predicted"/>
<organism evidence="2 3">
    <name type="scientific">Lysobacter capsici AZ78</name>
    <dbReference type="NCBI Taxonomy" id="1444315"/>
    <lineage>
        <taxon>Bacteria</taxon>
        <taxon>Pseudomonadati</taxon>
        <taxon>Pseudomonadota</taxon>
        <taxon>Gammaproteobacteria</taxon>
        <taxon>Lysobacterales</taxon>
        <taxon>Lysobacteraceae</taxon>
        <taxon>Lysobacter</taxon>
    </lineage>
</organism>
<keyword evidence="1" id="KW-0732">Signal</keyword>
<name>A0A125U081_9GAMM</name>
<evidence type="ECO:0008006" key="4">
    <source>
        <dbReference type="Google" id="ProtNLM"/>
    </source>
</evidence>
<feature type="chain" id="PRO_5007180319" description="Secreted protein" evidence="1">
    <location>
        <begin position="24"/>
        <end position="84"/>
    </location>
</feature>
<comment type="caution">
    <text evidence="2">The sequence shown here is derived from an EMBL/GenBank/DDBJ whole genome shotgun (WGS) entry which is preliminary data.</text>
</comment>
<reference evidence="2 3" key="1">
    <citation type="journal article" date="2014" name="Genome Announc.">
        <title>Draft Genome Sequence of Lysobacter capsici AZ78, a Bacterium Antagonistic to Plant-Pathogenic Oomycetes.</title>
        <authorList>
            <person name="Puopolo G."/>
            <person name="Sonego P."/>
            <person name="Engelen K."/>
            <person name="Pertot I."/>
        </authorList>
    </citation>
    <scope>NUCLEOTIDE SEQUENCE [LARGE SCALE GENOMIC DNA]</scope>
    <source>
        <strain evidence="2 3">AZ78</strain>
    </source>
</reference>
<protein>
    <recommendedName>
        <fullName evidence="4">Secreted protein</fullName>
    </recommendedName>
</protein>
<sequence length="84" mass="8825">MAMKKRSVVVFASLLLISSSALAAVVHVSGHGQSYDPGIALEDARADAAAECAAQAGTPIQEVYSHVTRANLWLADSIWTCEVP</sequence>
<dbReference type="EMBL" id="JAJA02000001">
    <property type="protein sequence ID" value="KWS02466.1"/>
    <property type="molecule type" value="Genomic_DNA"/>
</dbReference>